<protein>
    <submittedName>
        <fullName evidence="1">4,5-dihydroxyphthalate decarboxylase</fullName>
    </submittedName>
</protein>
<dbReference type="Gene3D" id="3.40.190.10">
    <property type="entry name" value="Periplasmic binding protein-like II"/>
    <property type="match status" value="1"/>
</dbReference>
<dbReference type="OrthoDB" id="9815602at2"/>
<evidence type="ECO:0000313" key="1">
    <source>
        <dbReference type="EMBL" id="SEG67601.1"/>
    </source>
</evidence>
<dbReference type="SUPFAM" id="SSF53850">
    <property type="entry name" value="Periplasmic binding protein-like II"/>
    <property type="match status" value="1"/>
</dbReference>
<reference evidence="1 2" key="1">
    <citation type="submission" date="2016-10" db="EMBL/GenBank/DDBJ databases">
        <authorList>
            <person name="de Groot N.N."/>
        </authorList>
    </citation>
    <scope>NUCLEOTIDE SEQUENCE [LARGE SCALE GENOMIC DNA]</scope>
    <source>
        <strain evidence="1 2">DSM 22012</strain>
    </source>
</reference>
<proteinExistence type="predicted"/>
<accession>A0A1H6C3Q9</accession>
<gene>
    <name evidence="1" type="ORF">SAMN05444390_103148</name>
</gene>
<dbReference type="Proteomes" id="UP000236745">
    <property type="component" value="Unassembled WGS sequence"/>
</dbReference>
<evidence type="ECO:0000313" key="2">
    <source>
        <dbReference type="Proteomes" id="UP000236745"/>
    </source>
</evidence>
<keyword evidence="2" id="KW-1185">Reference proteome</keyword>
<name>A0A1H6C3Q9_9GAMM</name>
<organism evidence="1 2">
    <name type="scientific">Marinobacterium lutimaris</name>
    <dbReference type="NCBI Taxonomy" id="568106"/>
    <lineage>
        <taxon>Bacteria</taxon>
        <taxon>Pseudomonadati</taxon>
        <taxon>Pseudomonadota</taxon>
        <taxon>Gammaproteobacteria</taxon>
        <taxon>Oceanospirillales</taxon>
        <taxon>Oceanospirillaceae</taxon>
        <taxon>Marinobacterium</taxon>
    </lineage>
</organism>
<dbReference type="EMBL" id="FNVQ01000003">
    <property type="protein sequence ID" value="SEG67601.1"/>
    <property type="molecule type" value="Genomic_DNA"/>
</dbReference>
<dbReference type="AlphaFoldDB" id="A0A1H6C3Q9"/>
<dbReference type="RefSeq" id="WP_104004000.1">
    <property type="nucleotide sequence ID" value="NZ_FNVQ01000003.1"/>
</dbReference>
<sequence length="330" mass="37370">MSKLNLSVAVGNYDRMRPLVDGDVQIDGVDPVFMLHDPEEIFFRAFRHADFDITELSMSSYTVKTANNDCPYVGVPVFPSRAFRHTSIYIRTDRGIDSPEDLRGKRIGVPEYQLTANVWVRMFLEEDYGVKPNEMVWVRGGYEEAGRVEKITLNLADGVEVINAPEGETLSNMLANGDLDAVIGPRAPSCFSNGHPNVGYLFQDPMAEAKAWYQRTGLFPIMHLLGIRKTLVEQHPWLPFAVYKAFEQSKAAALTRLSDTSATKVTLPFVEDQLRAARQLMGEDFWSYGFDANRTTLERFLSQHHREGLSSRLVKPEELFHPASMESFKI</sequence>